<comment type="caution">
    <text evidence="15">The sequence shown here is derived from an EMBL/GenBank/DDBJ whole genome shotgun (WGS) entry which is preliminary data.</text>
</comment>
<evidence type="ECO:0000256" key="10">
    <source>
        <dbReference type="HAMAP-Rule" id="MF_01464"/>
    </source>
</evidence>
<dbReference type="InterPro" id="IPR022646">
    <property type="entry name" value="SecD/SecF_CS"/>
</dbReference>
<dbReference type="PANTHER" id="PTHR30081">
    <property type="entry name" value="PROTEIN-EXPORT MEMBRANE PROTEIN SEC"/>
    <property type="match status" value="1"/>
</dbReference>
<feature type="transmembrane region" description="Helical" evidence="9">
    <location>
        <begin position="713"/>
        <end position="731"/>
    </location>
</feature>
<dbReference type="InterPro" id="IPR048634">
    <property type="entry name" value="SecD_SecF_C"/>
</dbReference>
<keyword evidence="5 9" id="KW-0653">Protein transport</keyword>
<proteinExistence type="inferred from homology"/>
<comment type="similarity">
    <text evidence="9">Belongs to the SecD/SecF family. SecD subfamily.</text>
</comment>
<dbReference type="GO" id="GO:0065002">
    <property type="term" value="P:intracellular protein transmembrane transport"/>
    <property type="evidence" value="ECO:0007669"/>
    <property type="project" value="UniProtKB-UniRule"/>
</dbReference>
<feature type="transmembrane region" description="Helical" evidence="9">
    <location>
        <begin position="529"/>
        <end position="549"/>
    </location>
</feature>
<feature type="transmembrane region" description="Helical" evidence="9">
    <location>
        <begin position="972"/>
        <end position="990"/>
    </location>
</feature>
<evidence type="ECO:0000259" key="13">
    <source>
        <dbReference type="Pfam" id="PF21760"/>
    </source>
</evidence>
<evidence type="ECO:0000256" key="1">
    <source>
        <dbReference type="ARBA" id="ARBA00004651"/>
    </source>
</evidence>
<dbReference type="InterPro" id="IPR022813">
    <property type="entry name" value="SecD/SecF_arch_bac"/>
</dbReference>
<feature type="compositionally biased region" description="Low complexity" evidence="11">
    <location>
        <begin position="292"/>
        <end position="308"/>
    </location>
</feature>
<dbReference type="AlphaFoldDB" id="A0A9D9HCF8"/>
<feature type="domain" description="Protein export membrane protein SecD/SecF C-terminal" evidence="12">
    <location>
        <begin position="843"/>
        <end position="1022"/>
    </location>
</feature>
<feature type="transmembrane region" description="Helical" evidence="9">
    <location>
        <begin position="655"/>
        <end position="679"/>
    </location>
</feature>
<feature type="region of interest" description="Disordered" evidence="11">
    <location>
        <begin position="285"/>
        <end position="311"/>
    </location>
</feature>
<comment type="subunit">
    <text evidence="9">Forms a complex with SecF. Part of the essential Sec protein translocation apparatus which comprises SecA, SecYEG and auxiliary proteins SecDF. Other proteins may also be involved.</text>
</comment>
<evidence type="ECO:0000256" key="2">
    <source>
        <dbReference type="ARBA" id="ARBA00022448"/>
    </source>
</evidence>
<dbReference type="InterPro" id="IPR005665">
    <property type="entry name" value="SecF_bac"/>
</dbReference>
<name>A0A9D9HCF8_9BACT</name>
<dbReference type="Pfam" id="PF07549">
    <property type="entry name" value="Sec_GG"/>
    <property type="match status" value="2"/>
</dbReference>
<dbReference type="Proteomes" id="UP000823619">
    <property type="component" value="Unassembled WGS sequence"/>
</dbReference>
<dbReference type="HAMAP" id="MF_01463_B">
    <property type="entry name" value="SecD_B"/>
    <property type="match status" value="1"/>
</dbReference>
<dbReference type="PRINTS" id="PR01755">
    <property type="entry name" value="SECFTRNLCASE"/>
</dbReference>
<dbReference type="PANTHER" id="PTHR30081:SF1">
    <property type="entry name" value="PROTEIN TRANSLOCASE SUBUNIT SECD"/>
    <property type="match status" value="1"/>
</dbReference>
<dbReference type="Pfam" id="PF21760">
    <property type="entry name" value="SecD_1st"/>
    <property type="match status" value="1"/>
</dbReference>
<feature type="transmembrane region" description="Helical" evidence="9">
    <location>
        <begin position="862"/>
        <end position="879"/>
    </location>
</feature>
<feature type="domain" description="SecDF P1 head subdomain" evidence="14">
    <location>
        <begin position="414"/>
        <end position="510"/>
    </location>
</feature>
<dbReference type="NCBIfam" id="TIGR00966">
    <property type="entry name" value="transloc_SecF"/>
    <property type="match status" value="1"/>
</dbReference>
<dbReference type="GO" id="GO:0006605">
    <property type="term" value="P:protein targeting"/>
    <property type="evidence" value="ECO:0007669"/>
    <property type="project" value="UniProtKB-UniRule"/>
</dbReference>
<comment type="caution">
    <text evidence="9">Lacks conserved residue(s) required for the propagation of feature annotation.</text>
</comment>
<keyword evidence="2 9" id="KW-0813">Transport</keyword>
<dbReference type="Gene3D" id="3.30.1360.200">
    <property type="match status" value="1"/>
</dbReference>
<sequence length="1041" mass="113434">MQSKGAIRFVAIILALVCLWQLSFTLVTRIQENRAEKYAEKAVQAVQKSTAFGKVADEDKAFYLDSIRKEQNRRYIDSVSTEKVYFGYTYKDVKEKEINLGLDLKGGMNVMLQVQLEDLVKALSGNNQSPEFAQALALASERSVTSRADFITLFQEAWNEVGNGQRLAQIFGTYEMRDKIKPESTDDEVITVIRGEAESAISNSFNVLRNRIDRFGVTQPSIQKLGNSGRILVELPGVKEPERVRKLLQGTASLEFWATYDNSEIFPFLQEANSTIAQLLETENAEAEAVPSENTTEEAAASSEETTSVDSLLSEELQNQAADAQEYEQYKKANPLFAALQPAMFNGRLATGACIGYASYADTAKINRWLKMPQIEALFPAEFRACWTVKPSSYIEGGNTYELVAIKATSRDGQAPLDGGVVTDARVQYGNSGGNPHVSMTMNAEGANIWARMTKDNIGKQIAIVLDGMVYSYPVVNTEITGGSSEITGNFTLEEAEDLANVLKSGKLPAPATIIQEQVVGPSLGAESINAGLISFLIAFLLVLAYMAFFYHGAGLVADVALLCNVLLLLGSLVSFGAVLTLPGIAGLVLTLGMAVDANVIIYERIKEELRSGKGLGKAVADGYSNAYSAIIDGQLTTIITGIVLFIFGSGPVQGFATTLIIGIITSILTSIFISRLIFDDRIAKGKNITFDNKFTRNLLQNTHVNFLNKRKYSYTISGIVIIICIVSIFTKGFTYGVDFTGGRTFVVRFDQPVSAEDVREATIAAFSAADAADQSQNYGSAVEVKQFGGESQMKITTQYKVAEESTEVDAEVEQILYDALKGFFAEDLTLSEFTSTLENPNGIISSDKVGPTIANDMKRDAIVAVIIALFAIFVYIAFRFKKWTWGFGGVMGLAHTAIIVIGFFSLFSGILPFSLDVDQTFIAAVLTIIGYAINDTVVIFDRIREYKTLHPKMPLDVNANEALNSTLSRTMNTSLTTLIVMVAIAIFGGEVIRGLAVALILGIAVGTYASLFIATPLMYDVTCWAEKRKAAKAAQTQNRK</sequence>
<evidence type="ECO:0000256" key="6">
    <source>
        <dbReference type="ARBA" id="ARBA00022989"/>
    </source>
</evidence>
<dbReference type="SUPFAM" id="SSF82866">
    <property type="entry name" value="Multidrug efflux transporter AcrB transmembrane domain"/>
    <property type="match status" value="2"/>
</dbReference>
<dbReference type="InterPro" id="IPR005791">
    <property type="entry name" value="SecD"/>
</dbReference>
<feature type="domain" description="Protein translocase subunit SecDF P1" evidence="13">
    <location>
        <begin position="203"/>
        <end position="258"/>
    </location>
</feature>
<feature type="transmembrane region" description="Helical" evidence="9">
    <location>
        <begin position="996"/>
        <end position="1020"/>
    </location>
</feature>
<reference evidence="15" key="1">
    <citation type="submission" date="2020-10" db="EMBL/GenBank/DDBJ databases">
        <authorList>
            <person name="Gilroy R."/>
        </authorList>
    </citation>
    <scope>NUCLEOTIDE SEQUENCE</scope>
    <source>
        <strain evidence="15">D5-748</strain>
    </source>
</reference>
<keyword evidence="3 9" id="KW-1003">Cell membrane</keyword>
<dbReference type="InterPro" id="IPR055344">
    <property type="entry name" value="SecD_SecF_C_bact"/>
</dbReference>
<keyword evidence="6 9" id="KW-1133">Transmembrane helix</keyword>
<evidence type="ECO:0000256" key="11">
    <source>
        <dbReference type="SAM" id="MobiDB-lite"/>
    </source>
</evidence>
<feature type="transmembrane region" description="Helical" evidence="9">
    <location>
        <begin position="627"/>
        <end position="649"/>
    </location>
</feature>
<comment type="similarity">
    <text evidence="10">Belongs to the SecD/SecF family. SecF subfamily.</text>
</comment>
<keyword evidence="4 9" id="KW-0812">Transmembrane</keyword>
<dbReference type="FunFam" id="1.20.1640.10:FF:000004">
    <property type="entry name" value="Protein translocase subunit SecD"/>
    <property type="match status" value="1"/>
</dbReference>
<organism evidence="15 16">
    <name type="scientific">Candidatus Cryptobacteroides merdavium</name>
    <dbReference type="NCBI Taxonomy" id="2840769"/>
    <lineage>
        <taxon>Bacteria</taxon>
        <taxon>Pseudomonadati</taxon>
        <taxon>Bacteroidota</taxon>
        <taxon>Bacteroidia</taxon>
        <taxon>Bacteroidales</taxon>
        <taxon>Candidatus Cryptobacteroides</taxon>
    </lineage>
</organism>
<comment type="function">
    <text evidence="9">Part of the Sec protein translocase complex. Interacts with the SecYEG preprotein conducting channel. SecDF uses the proton motive force (PMF) to complete protein translocation after the ATP-dependent function of SecA.</text>
</comment>
<dbReference type="InterPro" id="IPR048631">
    <property type="entry name" value="SecD_1st"/>
</dbReference>
<feature type="transmembrane region" description="Helical" evidence="9">
    <location>
        <begin position="585"/>
        <end position="606"/>
    </location>
</feature>
<dbReference type="Gene3D" id="1.20.1640.10">
    <property type="entry name" value="Multidrug efflux transporter AcrB transmembrane domain"/>
    <property type="match status" value="2"/>
</dbReference>
<dbReference type="Pfam" id="PF22599">
    <property type="entry name" value="SecDF_P1_head"/>
    <property type="match status" value="1"/>
</dbReference>
<keyword evidence="8 9" id="KW-0472">Membrane</keyword>
<evidence type="ECO:0000256" key="4">
    <source>
        <dbReference type="ARBA" id="ARBA00022692"/>
    </source>
</evidence>
<reference evidence="15" key="2">
    <citation type="journal article" date="2021" name="PeerJ">
        <title>Extensive microbial diversity within the chicken gut microbiome revealed by metagenomics and culture.</title>
        <authorList>
            <person name="Gilroy R."/>
            <person name="Ravi A."/>
            <person name="Getino M."/>
            <person name="Pursley I."/>
            <person name="Horton D.L."/>
            <person name="Alikhan N.F."/>
            <person name="Baker D."/>
            <person name="Gharbi K."/>
            <person name="Hall N."/>
            <person name="Watson M."/>
            <person name="Adriaenssens E.M."/>
            <person name="Foster-Nyarko E."/>
            <person name="Jarju S."/>
            <person name="Secka A."/>
            <person name="Antonio M."/>
            <person name="Oren A."/>
            <person name="Chaudhuri R.R."/>
            <person name="La Ragione R."/>
            <person name="Hildebrand F."/>
            <person name="Pallen M.J."/>
        </authorList>
    </citation>
    <scope>NUCLEOTIDE SEQUENCE</scope>
    <source>
        <strain evidence="15">D5-748</strain>
    </source>
</reference>
<comment type="subunit">
    <text evidence="10">Forms a complex with SecD. Part of the essential Sec protein translocation apparatus which comprises SecA, SecYEG and auxiliary proteins SecDF. Other proteins may also be involved.</text>
</comment>
<dbReference type="InterPro" id="IPR022645">
    <property type="entry name" value="SecD/SecF_bac"/>
</dbReference>
<evidence type="ECO:0000256" key="5">
    <source>
        <dbReference type="ARBA" id="ARBA00022927"/>
    </source>
</evidence>
<dbReference type="GO" id="GO:0043952">
    <property type="term" value="P:protein transport by the Sec complex"/>
    <property type="evidence" value="ECO:0007669"/>
    <property type="project" value="UniProtKB-UniRule"/>
</dbReference>
<dbReference type="InterPro" id="IPR054384">
    <property type="entry name" value="SecDF_P1_head"/>
</dbReference>
<dbReference type="Pfam" id="PF02355">
    <property type="entry name" value="SecD_SecF_C"/>
    <property type="match status" value="2"/>
</dbReference>
<evidence type="ECO:0000256" key="3">
    <source>
        <dbReference type="ARBA" id="ARBA00022475"/>
    </source>
</evidence>
<feature type="transmembrane region" description="Helical" evidence="9">
    <location>
        <begin position="891"/>
        <end position="916"/>
    </location>
</feature>
<dbReference type="GO" id="GO:0005886">
    <property type="term" value="C:plasma membrane"/>
    <property type="evidence" value="ECO:0007669"/>
    <property type="project" value="UniProtKB-SubCell"/>
</dbReference>
<evidence type="ECO:0000259" key="14">
    <source>
        <dbReference type="Pfam" id="PF22599"/>
    </source>
</evidence>
<feature type="domain" description="Protein export membrane protein SecD/SecF C-terminal" evidence="12">
    <location>
        <begin position="512"/>
        <end position="678"/>
    </location>
</feature>
<dbReference type="GO" id="GO:0015450">
    <property type="term" value="F:protein-transporting ATPase activity"/>
    <property type="evidence" value="ECO:0007669"/>
    <property type="project" value="InterPro"/>
</dbReference>
<feature type="transmembrane region" description="Helical" evidence="9">
    <location>
        <begin position="922"/>
        <end position="941"/>
    </location>
</feature>
<accession>A0A9D9HCF8</accession>
<evidence type="ECO:0000256" key="8">
    <source>
        <dbReference type="ARBA" id="ARBA00023136"/>
    </source>
</evidence>
<dbReference type="NCBIfam" id="NF009585">
    <property type="entry name" value="PRK13024.1-5"/>
    <property type="match status" value="1"/>
</dbReference>
<evidence type="ECO:0000259" key="12">
    <source>
        <dbReference type="Pfam" id="PF02355"/>
    </source>
</evidence>
<dbReference type="EMBL" id="JADIMO010000032">
    <property type="protein sequence ID" value="MBO8444632.1"/>
    <property type="molecule type" value="Genomic_DNA"/>
</dbReference>
<evidence type="ECO:0000256" key="9">
    <source>
        <dbReference type="HAMAP-Rule" id="MF_01463"/>
    </source>
</evidence>
<dbReference type="NCBIfam" id="TIGR01129">
    <property type="entry name" value="secD"/>
    <property type="match status" value="1"/>
</dbReference>
<gene>
    <name evidence="15" type="primary">secDF</name>
    <name evidence="9" type="synonym">secD</name>
    <name evidence="10" type="synonym">secF</name>
    <name evidence="15" type="ORF">IAC23_02910</name>
</gene>
<evidence type="ECO:0000313" key="15">
    <source>
        <dbReference type="EMBL" id="MBO8444632.1"/>
    </source>
</evidence>
<keyword evidence="7 9" id="KW-0811">Translocation</keyword>
<protein>
    <recommendedName>
        <fullName evidence="9 10">Multifunctional fusion protein</fullName>
    </recommendedName>
    <domain>
        <recommendedName>
            <fullName evidence="9">Protein translocase subunit SecD</fullName>
        </recommendedName>
    </domain>
    <domain>
        <recommendedName>
            <fullName evidence="10">Protein-export membrane protein SecF</fullName>
        </recommendedName>
    </domain>
</protein>
<evidence type="ECO:0000256" key="7">
    <source>
        <dbReference type="ARBA" id="ARBA00023010"/>
    </source>
</evidence>
<dbReference type="HAMAP" id="MF_01464_B">
    <property type="entry name" value="SecF_B"/>
    <property type="match status" value="1"/>
</dbReference>
<evidence type="ECO:0000313" key="16">
    <source>
        <dbReference type="Proteomes" id="UP000823619"/>
    </source>
</evidence>
<comment type="subcellular location">
    <subcellularLocation>
        <location evidence="1 9">Cell membrane</location>
        <topology evidence="1 9">Multi-pass membrane protein</topology>
    </subcellularLocation>
</comment>
<dbReference type="Gene3D" id="3.30.70.3220">
    <property type="match status" value="1"/>
</dbReference>
<feature type="transmembrane region" description="Helical" evidence="9">
    <location>
        <begin position="556"/>
        <end position="579"/>
    </location>
</feature>
<dbReference type="NCBIfam" id="TIGR00916">
    <property type="entry name" value="2A0604s01"/>
    <property type="match status" value="1"/>
</dbReference>